<accession>A0A9R1GGN4</accession>
<dbReference type="Proteomes" id="UP000815260">
    <property type="component" value="Chromosome 4A"/>
</dbReference>
<feature type="non-terminal residue" evidence="2">
    <location>
        <position position="1"/>
    </location>
</feature>
<evidence type="ECO:0000313" key="2">
    <source>
        <dbReference type="EMBL" id="KAF7046489.1"/>
    </source>
</evidence>
<protein>
    <recommendedName>
        <fullName evidence="1">Protein kinase domain-containing protein</fullName>
    </recommendedName>
</protein>
<reference evidence="2" key="2">
    <citation type="submission" date="2020-03" db="EMBL/GenBank/DDBJ databases">
        <title>The second near-complete assembly of the hexaploid bread wheat (Triticum aestivum) genome.</title>
        <authorList>
            <person name="Zimin A.V."/>
            <person name="Puiu D."/>
            <person name="Shumante A."/>
            <person name="Alonge M."/>
            <person name="Salzberg S.L."/>
        </authorList>
    </citation>
    <scope>NUCLEOTIDE SEQUENCE</scope>
    <source>
        <tissue evidence="2">Leaf</tissue>
    </source>
</reference>
<feature type="non-terminal residue" evidence="2">
    <location>
        <position position="21"/>
    </location>
</feature>
<dbReference type="InterPro" id="IPR011009">
    <property type="entry name" value="Kinase-like_dom_sf"/>
</dbReference>
<feature type="domain" description="Protein kinase" evidence="1">
    <location>
        <begin position="1"/>
        <end position="21"/>
    </location>
</feature>
<gene>
    <name evidence="2" type="ORF">CFC21_055515</name>
</gene>
<comment type="caution">
    <text evidence="2">The sequence shown here is derived from an EMBL/GenBank/DDBJ whole genome shotgun (WGS) entry which is preliminary data.</text>
</comment>
<dbReference type="Gene3D" id="1.10.510.10">
    <property type="entry name" value="Transferase(Phosphotransferase) domain 1"/>
    <property type="match status" value="1"/>
</dbReference>
<proteinExistence type="predicted"/>
<dbReference type="SUPFAM" id="SSF56112">
    <property type="entry name" value="Protein kinase-like (PK-like)"/>
    <property type="match status" value="1"/>
</dbReference>
<organism evidence="2">
    <name type="scientific">Triticum aestivum</name>
    <name type="common">Wheat</name>
    <dbReference type="NCBI Taxonomy" id="4565"/>
    <lineage>
        <taxon>Eukaryota</taxon>
        <taxon>Viridiplantae</taxon>
        <taxon>Streptophyta</taxon>
        <taxon>Embryophyta</taxon>
        <taxon>Tracheophyta</taxon>
        <taxon>Spermatophyta</taxon>
        <taxon>Magnoliopsida</taxon>
        <taxon>Liliopsida</taxon>
        <taxon>Poales</taxon>
        <taxon>Poaceae</taxon>
        <taxon>BOP clade</taxon>
        <taxon>Pooideae</taxon>
        <taxon>Triticodae</taxon>
        <taxon>Triticeae</taxon>
        <taxon>Triticinae</taxon>
        <taxon>Triticum</taxon>
    </lineage>
</organism>
<reference evidence="2" key="1">
    <citation type="journal article" date="2017" name="Gigascience">
        <title>The first near-complete assembly of the hexaploid bread wheat genome, Triticum aestivum.</title>
        <authorList>
            <person name="Zimin A.V."/>
            <person name="Puiu D."/>
            <person name="Hall R."/>
            <person name="Kingan S."/>
            <person name="Clavijo B.J."/>
            <person name="Salzberg S.L."/>
        </authorList>
    </citation>
    <scope>NUCLEOTIDE SEQUENCE</scope>
    <source>
        <tissue evidence="2">Leaf</tissue>
    </source>
</reference>
<dbReference type="AlphaFoldDB" id="A0A9R1GGN4"/>
<name>A0A9R1GGN4_WHEAT</name>
<dbReference type="InterPro" id="IPR000719">
    <property type="entry name" value="Prot_kinase_dom"/>
</dbReference>
<dbReference type="PROSITE" id="PS50011">
    <property type="entry name" value="PROTEIN_KINASE_DOM"/>
    <property type="match status" value="1"/>
</dbReference>
<dbReference type="GO" id="GO:0004672">
    <property type="term" value="F:protein kinase activity"/>
    <property type="evidence" value="ECO:0007669"/>
    <property type="project" value="InterPro"/>
</dbReference>
<sequence length="21" mass="2327">KSDVYSYGVVLLEILTGRKSV</sequence>
<dbReference type="GO" id="GO:0005524">
    <property type="term" value="F:ATP binding"/>
    <property type="evidence" value="ECO:0007669"/>
    <property type="project" value="InterPro"/>
</dbReference>
<evidence type="ECO:0000259" key="1">
    <source>
        <dbReference type="PROSITE" id="PS50011"/>
    </source>
</evidence>
<dbReference type="EMBL" id="CM022220">
    <property type="protein sequence ID" value="KAF7046489.1"/>
    <property type="molecule type" value="Genomic_DNA"/>
</dbReference>